<evidence type="ECO:0000313" key="1">
    <source>
        <dbReference type="EMBL" id="SHK75674.1"/>
    </source>
</evidence>
<dbReference type="STRING" id="1419482.SAMN05444266_10140"/>
<dbReference type="PANTHER" id="PTHR21174:SF0">
    <property type="entry name" value="HD PHOSPHOHYDROLASE FAMILY PROTEIN-RELATED"/>
    <property type="match status" value="1"/>
</dbReference>
<organism evidence="1 2">
    <name type="scientific">Chitinophaga jiangningensis</name>
    <dbReference type="NCBI Taxonomy" id="1419482"/>
    <lineage>
        <taxon>Bacteria</taxon>
        <taxon>Pseudomonadati</taxon>
        <taxon>Bacteroidota</taxon>
        <taxon>Chitinophagia</taxon>
        <taxon>Chitinophagales</taxon>
        <taxon>Chitinophagaceae</taxon>
        <taxon>Chitinophaga</taxon>
    </lineage>
</organism>
<dbReference type="PIRSF" id="PIRSF035170">
    <property type="entry name" value="HD_phosphohydro"/>
    <property type="match status" value="1"/>
</dbReference>
<sequence>MKPLILEYLWTDLCSKYTTNEALIKTSFEQLTAAYNEEGRHYHTLTHIRNMISSAYLHETLIRDKDAMLFAIFFHDVVYDATAKDNEEKSAAAAVDFLHKINFWGDEIDEVAALIMATKTHTAGDNPDTCILLDLDLEILGTNEGTYHRYTQQIRQEYAAYPDLLYNPGRKKVLRHFLEKPFIYCTETFREQLEASARKNIENEIATL</sequence>
<gene>
    <name evidence="1" type="ORF">SAMN05444266_10140</name>
</gene>
<dbReference type="SUPFAM" id="SSF109604">
    <property type="entry name" value="HD-domain/PDEase-like"/>
    <property type="match status" value="1"/>
</dbReference>
<dbReference type="Proteomes" id="UP000184420">
    <property type="component" value="Unassembled WGS sequence"/>
</dbReference>
<name>A0A1M6V2M7_9BACT</name>
<keyword evidence="2" id="KW-1185">Reference proteome</keyword>
<protein>
    <submittedName>
        <fullName evidence="1">Predicted metal-dependent phosphohydrolase, HD superfamily</fullName>
    </submittedName>
</protein>
<dbReference type="Gene3D" id="1.10.3210.10">
    <property type="entry name" value="Hypothetical protein af1432"/>
    <property type="match status" value="1"/>
</dbReference>
<dbReference type="GO" id="GO:0016787">
    <property type="term" value="F:hydrolase activity"/>
    <property type="evidence" value="ECO:0007669"/>
    <property type="project" value="UniProtKB-KW"/>
</dbReference>
<accession>A0A1M6V2M7</accession>
<dbReference type="PANTHER" id="PTHR21174">
    <property type="match status" value="1"/>
</dbReference>
<proteinExistence type="predicted"/>
<dbReference type="EMBL" id="FRBL01000001">
    <property type="protein sequence ID" value="SHK75674.1"/>
    <property type="molecule type" value="Genomic_DNA"/>
</dbReference>
<keyword evidence="1" id="KW-0378">Hydrolase</keyword>
<dbReference type="InterPro" id="IPR009218">
    <property type="entry name" value="HD_phosphohydro"/>
</dbReference>
<evidence type="ECO:0000313" key="2">
    <source>
        <dbReference type="Proteomes" id="UP000184420"/>
    </source>
</evidence>
<dbReference type="OrthoDB" id="9808993at2"/>
<dbReference type="RefSeq" id="WP_073076886.1">
    <property type="nucleotide sequence ID" value="NZ_FRBL01000001.1"/>
</dbReference>
<reference evidence="1 2" key="1">
    <citation type="submission" date="2016-11" db="EMBL/GenBank/DDBJ databases">
        <authorList>
            <person name="Jaros S."/>
            <person name="Januszkiewicz K."/>
            <person name="Wedrychowicz H."/>
        </authorList>
    </citation>
    <scope>NUCLEOTIDE SEQUENCE [LARGE SCALE GENOMIC DNA]</scope>
    <source>
        <strain evidence="1 2">DSM 27406</strain>
    </source>
</reference>
<dbReference type="AlphaFoldDB" id="A0A1M6V2M7"/>